<dbReference type="PANTHER" id="PTHR21621:SF0">
    <property type="entry name" value="BETA-CITRYLGLUTAMATE SYNTHASE B-RELATED"/>
    <property type="match status" value="1"/>
</dbReference>
<dbReference type="InterPro" id="IPR048936">
    <property type="entry name" value="MvdD-like_ATPgrasp"/>
</dbReference>
<dbReference type="Pfam" id="PF21068">
    <property type="entry name" value="ATPgraspMvdD"/>
    <property type="match status" value="1"/>
</dbReference>
<dbReference type="Proteomes" id="UP001595851">
    <property type="component" value="Unassembled WGS sequence"/>
</dbReference>
<name>A0ABV8GQX0_9ACTN</name>
<dbReference type="InterPro" id="IPR026449">
    <property type="entry name" value="GRASP_SAV_5884"/>
</dbReference>
<keyword evidence="3" id="KW-1185">Reference proteome</keyword>
<dbReference type="PANTHER" id="PTHR21621">
    <property type="entry name" value="RIBOSOMAL PROTEIN S6 MODIFICATION PROTEIN"/>
    <property type="match status" value="1"/>
</dbReference>
<dbReference type="EMBL" id="JBHSBI010000056">
    <property type="protein sequence ID" value="MFC4016086.1"/>
    <property type="molecule type" value="Genomic_DNA"/>
</dbReference>
<feature type="domain" description="MvdD-like pre-ATP grasp" evidence="1">
    <location>
        <begin position="6"/>
        <end position="112"/>
    </location>
</feature>
<reference evidence="3" key="1">
    <citation type="journal article" date="2019" name="Int. J. Syst. Evol. Microbiol.">
        <title>The Global Catalogue of Microorganisms (GCM) 10K type strain sequencing project: providing services to taxonomists for standard genome sequencing and annotation.</title>
        <authorList>
            <consortium name="The Broad Institute Genomics Platform"/>
            <consortium name="The Broad Institute Genome Sequencing Center for Infectious Disease"/>
            <person name="Wu L."/>
            <person name="Ma J."/>
        </authorList>
    </citation>
    <scope>NUCLEOTIDE SEQUENCE [LARGE SCALE GENOMIC DNA]</scope>
    <source>
        <strain evidence="3">TBRC 1276</strain>
    </source>
</reference>
<dbReference type="NCBIfam" id="TIGR04187">
    <property type="entry name" value="GRASP_SAV_5884"/>
    <property type="match status" value="1"/>
</dbReference>
<dbReference type="SUPFAM" id="SSF56059">
    <property type="entry name" value="Glutathione synthetase ATP-binding domain-like"/>
    <property type="match status" value="1"/>
</dbReference>
<comment type="caution">
    <text evidence="2">The sequence shown here is derived from an EMBL/GenBank/DDBJ whole genome shotgun (WGS) entry which is preliminary data.</text>
</comment>
<evidence type="ECO:0000313" key="2">
    <source>
        <dbReference type="EMBL" id="MFC4016086.1"/>
    </source>
</evidence>
<sequence length="314" mass="34283">MITCLDDPTADLVLTELHGRGVPVVRFDPGVDFPGEITLDAFFDGTGLKGSIDTPSRHLNLANVGAVYWRQPTLYRPSPELDQHAASWVADQSRFGLGGVLASLPSTFYLNHPFRNRDAEHKPLQLATAAACGLTVPHTLVTNRLDSARTFASQINETVFKPLWSTPYQADDGEALTIWAHVIDPDALDEGIAAAAHLFQEKVDKVADVRVTMVGERAFPVRIDGAPALDWRLDYRSLSYQPIEAPTAIVKGMHTYLDTLGLVFGAFDFCLTGAGEFVFLECNPNGQWAWFDEPITKQIAGAIADELTCAKGLS</sequence>
<dbReference type="Gene3D" id="3.30.470.20">
    <property type="entry name" value="ATP-grasp fold, B domain"/>
    <property type="match status" value="1"/>
</dbReference>
<evidence type="ECO:0000313" key="3">
    <source>
        <dbReference type="Proteomes" id="UP001595851"/>
    </source>
</evidence>
<proteinExistence type="predicted"/>
<organism evidence="2 3">
    <name type="scientific">Nonomuraea purpurea</name>
    <dbReference type="NCBI Taxonomy" id="1849276"/>
    <lineage>
        <taxon>Bacteria</taxon>
        <taxon>Bacillati</taxon>
        <taxon>Actinomycetota</taxon>
        <taxon>Actinomycetes</taxon>
        <taxon>Streptosporangiales</taxon>
        <taxon>Streptosporangiaceae</taxon>
        <taxon>Nonomuraea</taxon>
    </lineage>
</organism>
<dbReference type="RefSeq" id="WP_379535880.1">
    <property type="nucleotide sequence ID" value="NZ_JBHSBI010000056.1"/>
</dbReference>
<protein>
    <submittedName>
        <fullName evidence="2">ATP-grasp ribosomal peptide maturase</fullName>
    </submittedName>
</protein>
<gene>
    <name evidence="2" type="primary">tgmB</name>
    <name evidence="2" type="ORF">ACFOY2_53370</name>
</gene>
<accession>A0ABV8GQX0</accession>
<evidence type="ECO:0000259" key="1">
    <source>
        <dbReference type="Pfam" id="PF21068"/>
    </source>
</evidence>